<dbReference type="OrthoDB" id="4313193at2"/>
<sequence>MTLAHGDEPTFLVLDYVTITRDPKTALVVAIGGDQRAAGLLQTAGGFRSAPGPRGDYHRLPHALSVEEQRQGATGAAHALLLAGYSVHLDPTLNTLATQDSDRQAAHRHLEQLTSLGSDADSDRQVAAVLTEIAAPDDGLIPRLTQSLLATWASWGRRLKDAGRDPQVAMQLGAIANKLSTLTWQIEQVRNDVDRTGPALQTHPRPVSTAPSPLAAPAVRQR</sequence>
<dbReference type="EMBL" id="CP034687">
    <property type="protein sequence ID" value="AZS84499.1"/>
    <property type="molecule type" value="Genomic_DNA"/>
</dbReference>
<dbReference type="Proteomes" id="UP000271291">
    <property type="component" value="Chromosome"/>
</dbReference>
<evidence type="ECO:0000313" key="4">
    <source>
        <dbReference type="Proteomes" id="UP000271291"/>
    </source>
</evidence>
<dbReference type="EMBL" id="CP029078">
    <property type="protein sequence ID" value="QCN88645.1"/>
    <property type="molecule type" value="Genomic_DNA"/>
</dbReference>
<feature type="region of interest" description="Disordered" evidence="1">
    <location>
        <begin position="193"/>
        <end position="222"/>
    </location>
</feature>
<dbReference type="KEGG" id="sgd:ELQ87_09535"/>
<evidence type="ECO:0000313" key="5">
    <source>
        <dbReference type="Proteomes" id="UP000501753"/>
    </source>
</evidence>
<dbReference type="AlphaFoldDB" id="A0A3S9ZA29"/>
<evidence type="ECO:0000313" key="2">
    <source>
        <dbReference type="EMBL" id="AZS84499.1"/>
    </source>
</evidence>
<keyword evidence="5" id="KW-1185">Reference proteome</keyword>
<protein>
    <submittedName>
        <fullName evidence="2">Uncharacterized protein</fullName>
    </submittedName>
</protein>
<evidence type="ECO:0000313" key="3">
    <source>
        <dbReference type="EMBL" id="QCN88645.1"/>
    </source>
</evidence>
<reference evidence="2 4" key="2">
    <citation type="submission" date="2018-12" db="EMBL/GenBank/DDBJ databases">
        <title>Streptomyces griseoviridis F1-27 complete genome.</title>
        <authorList>
            <person name="Mariita R.M."/>
            <person name="Sello J.K."/>
        </authorList>
    </citation>
    <scope>NUCLEOTIDE SEQUENCE [LARGE SCALE GENOMIC DNA]</scope>
    <source>
        <strain evidence="2 4">F1-27</strain>
    </source>
</reference>
<name>A0A3S9ZA29_STRGD</name>
<accession>A0A3S9ZA29</accession>
<evidence type="ECO:0000256" key="1">
    <source>
        <dbReference type="SAM" id="MobiDB-lite"/>
    </source>
</evidence>
<organism evidence="2 4">
    <name type="scientific">Streptomyces griseoviridis</name>
    <dbReference type="NCBI Taxonomy" id="45398"/>
    <lineage>
        <taxon>Bacteria</taxon>
        <taxon>Bacillati</taxon>
        <taxon>Actinomycetota</taxon>
        <taxon>Actinomycetes</taxon>
        <taxon>Kitasatosporales</taxon>
        <taxon>Streptomycetaceae</taxon>
        <taxon>Streptomyces</taxon>
    </lineage>
</organism>
<gene>
    <name evidence="3" type="ORF">DDJ31_29785</name>
    <name evidence="2" type="ORF">ELQ87_09535</name>
</gene>
<proteinExistence type="predicted"/>
<dbReference type="Proteomes" id="UP000501753">
    <property type="component" value="Chromosome"/>
</dbReference>
<reference evidence="3 5" key="1">
    <citation type="submission" date="2018-04" db="EMBL/GenBank/DDBJ databases">
        <title>Complete genome sequences of Streptomyces griseoviridis K61 and characterization of antagonistic properties of biological control agents.</title>
        <authorList>
            <person name="Mariita R.M."/>
            <person name="Sello J.K."/>
        </authorList>
    </citation>
    <scope>NUCLEOTIDE SEQUENCE [LARGE SCALE GENOMIC DNA]</scope>
    <source>
        <strain evidence="3 5">K61</strain>
    </source>
</reference>